<keyword evidence="2" id="KW-1185">Reference proteome</keyword>
<dbReference type="AlphaFoldDB" id="A0A1C3EQ74"/>
<dbReference type="STRING" id="1080227.A8L45_04015"/>
<reference evidence="1 2" key="1">
    <citation type="submission" date="2016-05" db="EMBL/GenBank/DDBJ databases">
        <title>Genomic Taxonomy of the Vibrionaceae.</title>
        <authorList>
            <person name="Gomez-Gil B."/>
            <person name="Enciso-Ibarra J."/>
        </authorList>
    </citation>
    <scope>NUCLEOTIDE SEQUENCE [LARGE SCALE GENOMIC DNA]</scope>
    <source>
        <strain evidence="1 2">CAIM 1920</strain>
    </source>
</reference>
<dbReference type="Pfam" id="PF13528">
    <property type="entry name" value="Glyco_trans_1_3"/>
    <property type="match status" value="1"/>
</dbReference>
<evidence type="ECO:0000313" key="2">
    <source>
        <dbReference type="Proteomes" id="UP000094936"/>
    </source>
</evidence>
<name>A0A1C3EQ74_9GAMM</name>
<dbReference type="Proteomes" id="UP000094936">
    <property type="component" value="Unassembled WGS sequence"/>
</dbReference>
<evidence type="ECO:0000313" key="1">
    <source>
        <dbReference type="EMBL" id="ODA35339.1"/>
    </source>
</evidence>
<comment type="caution">
    <text evidence="1">The sequence shown here is derived from an EMBL/GenBank/DDBJ whole genome shotgun (WGS) entry which is preliminary data.</text>
</comment>
<sequence>MKILYGVQGTGNGHISRARAMARAFADLPDVEVDFLFSGRDPEKYFDMEIFGDYQTRTGMTFITHAGNVSILRTAIHNKPLTLLKEINSLDVTGYDLVVSDFEPVSAWAARRQNIPSLAISHQAAFSFDVPKRGEGFLDAQIMKYFAPTEHKIGLHWYHFDNPILHLSWMLGL</sequence>
<gene>
    <name evidence="1" type="ORF">A8L45_04015</name>
</gene>
<organism evidence="1 2">
    <name type="scientific">Veronia pacifica</name>
    <dbReference type="NCBI Taxonomy" id="1080227"/>
    <lineage>
        <taxon>Bacteria</taxon>
        <taxon>Pseudomonadati</taxon>
        <taxon>Pseudomonadota</taxon>
        <taxon>Gammaproteobacteria</taxon>
        <taxon>Vibrionales</taxon>
        <taxon>Vibrionaceae</taxon>
        <taxon>Veronia</taxon>
    </lineage>
</organism>
<evidence type="ECO:0008006" key="3">
    <source>
        <dbReference type="Google" id="ProtNLM"/>
    </source>
</evidence>
<accession>A0A1C3EQ74</accession>
<proteinExistence type="predicted"/>
<dbReference type="EMBL" id="LYBM01000004">
    <property type="protein sequence ID" value="ODA35339.1"/>
    <property type="molecule type" value="Genomic_DNA"/>
</dbReference>
<protein>
    <recommendedName>
        <fullName evidence="3">Glycosyltransferase</fullName>
    </recommendedName>
</protein>
<dbReference type="SUPFAM" id="SSF53756">
    <property type="entry name" value="UDP-Glycosyltransferase/glycogen phosphorylase"/>
    <property type="match status" value="1"/>
</dbReference>